<protein>
    <submittedName>
        <fullName evidence="2">Uncharacterized protein</fullName>
    </submittedName>
</protein>
<organism evidence="2 3">
    <name type="scientific">Adineta ricciae</name>
    <name type="common">Rotifer</name>
    <dbReference type="NCBI Taxonomy" id="249248"/>
    <lineage>
        <taxon>Eukaryota</taxon>
        <taxon>Metazoa</taxon>
        <taxon>Spiralia</taxon>
        <taxon>Gnathifera</taxon>
        <taxon>Rotifera</taxon>
        <taxon>Eurotatoria</taxon>
        <taxon>Bdelloidea</taxon>
        <taxon>Adinetida</taxon>
        <taxon>Adinetidae</taxon>
        <taxon>Adineta</taxon>
    </lineage>
</organism>
<dbReference type="EMBL" id="CAJNOJ010000006">
    <property type="protein sequence ID" value="CAF0757745.1"/>
    <property type="molecule type" value="Genomic_DNA"/>
</dbReference>
<evidence type="ECO:0000256" key="1">
    <source>
        <dbReference type="SAM" id="MobiDB-lite"/>
    </source>
</evidence>
<feature type="region of interest" description="Disordered" evidence="1">
    <location>
        <begin position="1"/>
        <end position="31"/>
    </location>
</feature>
<feature type="compositionally biased region" description="Low complexity" evidence="1">
    <location>
        <begin position="11"/>
        <end position="20"/>
    </location>
</feature>
<dbReference type="OrthoDB" id="1877767at2759"/>
<feature type="compositionally biased region" description="Pro residues" evidence="1">
    <location>
        <begin position="1"/>
        <end position="10"/>
    </location>
</feature>
<evidence type="ECO:0000313" key="3">
    <source>
        <dbReference type="Proteomes" id="UP000663852"/>
    </source>
</evidence>
<reference evidence="2" key="1">
    <citation type="submission" date="2021-02" db="EMBL/GenBank/DDBJ databases">
        <authorList>
            <person name="Nowell W R."/>
        </authorList>
    </citation>
    <scope>NUCLEOTIDE SEQUENCE</scope>
</reference>
<comment type="caution">
    <text evidence="2">The sequence shown here is derived from an EMBL/GenBank/DDBJ whole genome shotgun (WGS) entry which is preliminary data.</text>
</comment>
<name>A0A813PMU4_ADIRI</name>
<sequence>MEVDPPPDTTDPPTNSPNTNEQSKPDDEQEDEEFLIMADIGHDIDQQTVLEHATKSEIHAIDIDVRRRRTSMTMPARATELKRQQRQVMEMETI</sequence>
<proteinExistence type="predicted"/>
<accession>A0A813PMU4</accession>
<dbReference type="AlphaFoldDB" id="A0A813PMU4"/>
<gene>
    <name evidence="2" type="ORF">EDS130_LOCUS2638</name>
</gene>
<dbReference type="Proteomes" id="UP000663852">
    <property type="component" value="Unassembled WGS sequence"/>
</dbReference>
<evidence type="ECO:0000313" key="2">
    <source>
        <dbReference type="EMBL" id="CAF0757745.1"/>
    </source>
</evidence>